<evidence type="ECO:0000256" key="2">
    <source>
        <dbReference type="ARBA" id="ARBA00002695"/>
    </source>
</evidence>
<dbReference type="GO" id="GO:0009316">
    <property type="term" value="C:3-isopropylmalate dehydratase complex"/>
    <property type="evidence" value="ECO:0007669"/>
    <property type="project" value="InterPro"/>
</dbReference>
<keyword evidence="7 10" id="KW-0028">Amino-acid biosynthesis</keyword>
<dbReference type="PANTHER" id="PTHR43345:SF5">
    <property type="entry name" value="3-ISOPROPYLMALATE DEHYDRATASE SMALL SUBUNIT"/>
    <property type="match status" value="1"/>
</dbReference>
<keyword evidence="8 10" id="KW-0456">Lyase</keyword>
<comment type="similarity">
    <text evidence="4 10">Belongs to the LeuD family. LeuD type 1 subfamily.</text>
</comment>
<evidence type="ECO:0000256" key="5">
    <source>
        <dbReference type="ARBA" id="ARBA00011271"/>
    </source>
</evidence>
<evidence type="ECO:0000256" key="10">
    <source>
        <dbReference type="HAMAP-Rule" id="MF_01031"/>
    </source>
</evidence>
<evidence type="ECO:0000256" key="4">
    <source>
        <dbReference type="ARBA" id="ARBA00009845"/>
    </source>
</evidence>
<keyword evidence="13" id="KW-1185">Reference proteome</keyword>
<evidence type="ECO:0000256" key="1">
    <source>
        <dbReference type="ARBA" id="ARBA00000491"/>
    </source>
</evidence>
<comment type="subunit">
    <text evidence="5 10">Heterodimer of LeuC and LeuD.</text>
</comment>
<dbReference type="EMBL" id="JRKI01000045">
    <property type="protein sequence ID" value="KIZ14881.1"/>
    <property type="molecule type" value="Genomic_DNA"/>
</dbReference>
<dbReference type="InterPro" id="IPR033940">
    <property type="entry name" value="IPMI_Swivel"/>
</dbReference>
<comment type="caution">
    <text evidence="12">The sequence shown here is derived from an EMBL/GenBank/DDBJ whole genome shotgun (WGS) entry which is preliminary data.</text>
</comment>
<evidence type="ECO:0000259" key="11">
    <source>
        <dbReference type="Pfam" id="PF00694"/>
    </source>
</evidence>
<dbReference type="InterPro" id="IPR000573">
    <property type="entry name" value="AconitaseA/IPMdHydase_ssu_swvl"/>
</dbReference>
<dbReference type="Gene3D" id="3.20.19.10">
    <property type="entry name" value="Aconitase, domain 4"/>
    <property type="match status" value="1"/>
</dbReference>
<dbReference type="NCBIfam" id="NF002458">
    <property type="entry name" value="PRK01641.1"/>
    <property type="match status" value="1"/>
</dbReference>
<comment type="catalytic activity">
    <reaction evidence="1 10">
        <text>(2R,3S)-3-isopropylmalate = (2S)-2-isopropylmalate</text>
        <dbReference type="Rhea" id="RHEA:32287"/>
        <dbReference type="ChEBI" id="CHEBI:1178"/>
        <dbReference type="ChEBI" id="CHEBI:35121"/>
        <dbReference type="EC" id="4.2.1.33"/>
    </reaction>
</comment>
<evidence type="ECO:0000256" key="8">
    <source>
        <dbReference type="ARBA" id="ARBA00023239"/>
    </source>
</evidence>
<keyword evidence="6 10" id="KW-0432">Leucine biosynthesis</keyword>
<gene>
    <name evidence="10" type="primary">leuD</name>
    <name evidence="12" type="ORF">SNA_30955</name>
</gene>
<dbReference type="EC" id="4.2.1.33" evidence="10"/>
<dbReference type="Pfam" id="PF00694">
    <property type="entry name" value="Aconitase_C"/>
    <property type="match status" value="1"/>
</dbReference>
<sequence>MKPLLEHTGYGVALRRGDVDTDQIIAAEYCKRLTKSGYADVLFAGWRKDPAFVLNRPASSDASILVAGHNFGTGSSREHAVWALRDWGFAVVIASSFGDIFRRNAFKNGLLAVELPTPVVAELADRVDGDPRAKITVDLAGLEVRSGGLRHAFAVEARARQLLLEGLDEIAVTLAQDRAITTYEKSRGDWLPSVPNTPLRPVCPSTAKRRLI</sequence>
<dbReference type="CDD" id="cd01577">
    <property type="entry name" value="IPMI_Swivel"/>
    <property type="match status" value="1"/>
</dbReference>
<dbReference type="SUPFAM" id="SSF52016">
    <property type="entry name" value="LeuD/IlvD-like"/>
    <property type="match status" value="1"/>
</dbReference>
<evidence type="ECO:0000256" key="3">
    <source>
        <dbReference type="ARBA" id="ARBA00004729"/>
    </source>
</evidence>
<organism evidence="12 13">
    <name type="scientific">Streptomyces natalensis ATCC 27448</name>
    <dbReference type="NCBI Taxonomy" id="1240678"/>
    <lineage>
        <taxon>Bacteria</taxon>
        <taxon>Bacillati</taxon>
        <taxon>Actinomycetota</taxon>
        <taxon>Actinomycetes</taxon>
        <taxon>Kitasatosporales</taxon>
        <taxon>Streptomycetaceae</taxon>
        <taxon>Streptomyces</taxon>
    </lineage>
</organism>
<evidence type="ECO:0000313" key="12">
    <source>
        <dbReference type="EMBL" id="KIZ14881.1"/>
    </source>
</evidence>
<dbReference type="HAMAP" id="MF_01031">
    <property type="entry name" value="LeuD_type1"/>
    <property type="match status" value="1"/>
</dbReference>
<dbReference type="Proteomes" id="UP000032458">
    <property type="component" value="Unassembled WGS sequence"/>
</dbReference>
<evidence type="ECO:0000256" key="9">
    <source>
        <dbReference type="ARBA" id="ARBA00023304"/>
    </source>
</evidence>
<evidence type="ECO:0000313" key="13">
    <source>
        <dbReference type="Proteomes" id="UP000032458"/>
    </source>
</evidence>
<dbReference type="InterPro" id="IPR004431">
    <property type="entry name" value="3-IsopropMal_deHydase_ssu"/>
</dbReference>
<comment type="function">
    <text evidence="2 10">Catalyzes the isomerization between 2-isopropylmalate and 3-isopropylmalate, via the formation of 2-isopropylmaleate.</text>
</comment>
<dbReference type="NCBIfam" id="TIGR00171">
    <property type="entry name" value="leuD"/>
    <property type="match status" value="1"/>
</dbReference>
<dbReference type="AlphaFoldDB" id="A0A0D7CFR5"/>
<dbReference type="PANTHER" id="PTHR43345">
    <property type="entry name" value="3-ISOPROPYLMALATE DEHYDRATASE SMALL SUBUNIT 2-RELATED-RELATED"/>
    <property type="match status" value="1"/>
</dbReference>
<reference evidence="12 13" key="1">
    <citation type="submission" date="2014-09" db="EMBL/GenBank/DDBJ databases">
        <title>Draft genome sequence of Streptomyces natalensis ATCC 27448, producer of the antifungal pimaricin.</title>
        <authorList>
            <person name="Mendes M.V."/>
            <person name="Beites T."/>
            <person name="Pires S."/>
            <person name="Santos C.L."/>
            <person name="Moradas-Ferreira P."/>
        </authorList>
    </citation>
    <scope>NUCLEOTIDE SEQUENCE [LARGE SCALE GENOMIC DNA]</scope>
    <source>
        <strain evidence="12 13">ATCC 27448</strain>
    </source>
</reference>
<dbReference type="GO" id="GO:0009098">
    <property type="term" value="P:L-leucine biosynthetic process"/>
    <property type="evidence" value="ECO:0007669"/>
    <property type="project" value="UniProtKB-UniRule"/>
</dbReference>
<evidence type="ECO:0000256" key="7">
    <source>
        <dbReference type="ARBA" id="ARBA00022605"/>
    </source>
</evidence>
<dbReference type="PATRIC" id="fig|1240678.4.peg.6625"/>
<feature type="domain" description="Aconitase A/isopropylmalate dehydratase small subunit swivel" evidence="11">
    <location>
        <begin position="1"/>
        <end position="116"/>
    </location>
</feature>
<dbReference type="InterPro" id="IPR015928">
    <property type="entry name" value="Aconitase/3IPM_dehydase_swvl"/>
</dbReference>
<keyword evidence="12" id="KW-0413">Isomerase</keyword>
<proteinExistence type="inferred from homology"/>
<dbReference type="RefSeq" id="WP_030065784.1">
    <property type="nucleotide sequence ID" value="NZ_JRKI01000045.1"/>
</dbReference>
<keyword evidence="9 10" id="KW-0100">Branched-chain amino acid biosynthesis</keyword>
<dbReference type="UniPathway" id="UPA00048">
    <property type="reaction ID" value="UER00071"/>
</dbReference>
<dbReference type="InterPro" id="IPR050075">
    <property type="entry name" value="LeuD"/>
</dbReference>
<dbReference type="GO" id="GO:0016853">
    <property type="term" value="F:isomerase activity"/>
    <property type="evidence" value="ECO:0007669"/>
    <property type="project" value="UniProtKB-KW"/>
</dbReference>
<evidence type="ECO:0000256" key="6">
    <source>
        <dbReference type="ARBA" id="ARBA00022430"/>
    </source>
</evidence>
<dbReference type="GO" id="GO:0003861">
    <property type="term" value="F:3-isopropylmalate dehydratase activity"/>
    <property type="evidence" value="ECO:0007669"/>
    <property type="project" value="UniProtKB-UniRule"/>
</dbReference>
<accession>A0A0D7CFR5</accession>
<protein>
    <recommendedName>
        <fullName evidence="10">3-isopropylmalate dehydratase small subunit</fullName>
        <ecNumber evidence="10">4.2.1.33</ecNumber>
    </recommendedName>
    <alternativeName>
        <fullName evidence="10">Alpha-IPM isomerase</fullName>
        <shortName evidence="10">IPMI</shortName>
    </alternativeName>
    <alternativeName>
        <fullName evidence="10">Isopropylmalate isomerase</fullName>
    </alternativeName>
</protein>
<comment type="pathway">
    <text evidence="3 10">Amino-acid biosynthesis; L-leucine biosynthesis; L-leucine from 3-methyl-2-oxobutanoate: step 2/4.</text>
</comment>
<name>A0A0D7CFR5_9ACTN</name>